<evidence type="ECO:0000256" key="5">
    <source>
        <dbReference type="ARBA" id="ARBA00022692"/>
    </source>
</evidence>
<dbReference type="GO" id="GO:0046872">
    <property type="term" value="F:metal ion binding"/>
    <property type="evidence" value="ECO:0007669"/>
    <property type="project" value="UniProtKB-KW"/>
</dbReference>
<evidence type="ECO:0000313" key="14">
    <source>
        <dbReference type="EMBL" id="BAR55410.1"/>
    </source>
</evidence>
<feature type="transmembrane region" description="Helical" evidence="12">
    <location>
        <begin position="136"/>
        <end position="155"/>
    </location>
</feature>
<dbReference type="SMART" id="SM00887">
    <property type="entry name" value="EB_dh"/>
    <property type="match status" value="1"/>
</dbReference>
<dbReference type="Gene3D" id="2.60.40.1190">
    <property type="match status" value="1"/>
</dbReference>
<evidence type="ECO:0000256" key="8">
    <source>
        <dbReference type="ARBA" id="ARBA00022989"/>
    </source>
</evidence>
<evidence type="ECO:0000256" key="11">
    <source>
        <dbReference type="SAM" id="MobiDB-lite"/>
    </source>
</evidence>
<dbReference type="GO" id="GO:0022904">
    <property type="term" value="P:respiratory electron transport chain"/>
    <property type="evidence" value="ECO:0007669"/>
    <property type="project" value="InterPro"/>
</dbReference>
<sequence length="504" mass="54424">MDNVTARTNADALTKRSLAQTKTGESPPRTDVGTITLHWATALAFVVSLVTGIRIAADALRAPFSKWLAPVLPQGEIFSWHFLAGLAVFFCGTAYVAYLARSGLVERNSPKKTRILAMRAPARLKWGAVNIILHRFVYALVIFLTGTGVMMYLGYGGWLAYLHSTAAFVALVYIFAHVVAHFLYAGWQQIFRVFRPAPLAITKAVRPRPLLVAAAIGVAVACGVAGLDWATRDTLVVARVSDAPKLDGAMGDPAWSRARPVFIRTQQGANLGGSGESLVEVRALHDGQKIYFAFRWEDPTRSLRRIPIIKKEDGWHVLDERAGLQDAVDFYEDKLAVIFSDNPSLGGAGATDLGANPLPGKPMPINGRGFHYTTDASYIDMWQWKASRGACSGVSTANISARPTPRPWTSKITMPATKAAIGTSLVALFIRITSSSSTGTTRGPSRFCGFPRIGRRRSQPSANSILIPTAATTRTAASTCSTGRANPTLQRPTRGFPLARSCPA</sequence>
<keyword evidence="8 12" id="KW-1133">Transmembrane helix</keyword>
<evidence type="ECO:0000313" key="15">
    <source>
        <dbReference type="Proteomes" id="UP000063308"/>
    </source>
</evidence>
<dbReference type="Proteomes" id="UP000063308">
    <property type="component" value="Chromosome"/>
</dbReference>
<keyword evidence="4" id="KW-0349">Heme</keyword>
<dbReference type="Pfam" id="PF09459">
    <property type="entry name" value="EB_dh"/>
    <property type="match status" value="1"/>
</dbReference>
<evidence type="ECO:0000256" key="2">
    <source>
        <dbReference type="ARBA" id="ARBA00022448"/>
    </source>
</evidence>
<feature type="transmembrane region" description="Helical" evidence="12">
    <location>
        <begin position="37"/>
        <end position="57"/>
    </location>
</feature>
<dbReference type="SUPFAM" id="SSF81342">
    <property type="entry name" value="Transmembrane di-heme cytochromes"/>
    <property type="match status" value="1"/>
</dbReference>
<dbReference type="InterPro" id="IPR019020">
    <property type="entry name" value="Cyt-c552/DMSO_Rdtase_haem-bd"/>
</dbReference>
<gene>
    <name evidence="14" type="ORF">NK6_2229</name>
</gene>
<feature type="region of interest" description="Disordered" evidence="11">
    <location>
        <begin position="476"/>
        <end position="504"/>
    </location>
</feature>
<dbReference type="Gene3D" id="1.20.950.20">
    <property type="entry name" value="Transmembrane di-heme cytochromes, Chain C"/>
    <property type="match status" value="1"/>
</dbReference>
<evidence type="ECO:0000256" key="7">
    <source>
        <dbReference type="ARBA" id="ARBA00022982"/>
    </source>
</evidence>
<keyword evidence="10 12" id="KW-0472">Membrane</keyword>
<protein>
    <recommendedName>
        <fullName evidence="13">Cytochrome c-552/DMSO reductase-like haem-binding domain-containing protein</fullName>
    </recommendedName>
</protein>
<evidence type="ECO:0000256" key="1">
    <source>
        <dbReference type="ARBA" id="ARBA00004651"/>
    </source>
</evidence>
<evidence type="ECO:0000259" key="13">
    <source>
        <dbReference type="SMART" id="SM00887"/>
    </source>
</evidence>
<dbReference type="InterPro" id="IPR011577">
    <property type="entry name" value="Cyt_b561_bac/Ni-Hgenase"/>
</dbReference>
<proteinExistence type="predicted"/>
<keyword evidence="9" id="KW-0408">Iron</keyword>
<dbReference type="GO" id="GO:0005886">
    <property type="term" value="C:plasma membrane"/>
    <property type="evidence" value="ECO:0007669"/>
    <property type="project" value="UniProtKB-SubCell"/>
</dbReference>
<reference evidence="14 15" key="1">
    <citation type="submission" date="2014-11" db="EMBL/GenBank/DDBJ databases">
        <title>Symbiosis island explosion on the genome of extra-slow-growing strains of soybean bradyrhizobia with massive insertion sequences.</title>
        <authorList>
            <person name="Iida T."/>
            <person name="Minamisawa K."/>
        </authorList>
    </citation>
    <scope>NUCLEOTIDE SEQUENCE [LARGE SCALE GENOMIC DNA]</scope>
    <source>
        <strain evidence="14 15">NK6</strain>
    </source>
</reference>
<keyword evidence="3" id="KW-1003">Cell membrane</keyword>
<name>A0A0E3VTC3_9BRAD</name>
<feature type="domain" description="Cytochrome c-552/DMSO reductase-like haem-binding" evidence="13">
    <location>
        <begin position="252"/>
        <end position="499"/>
    </location>
</feature>
<feature type="transmembrane region" description="Helical" evidence="12">
    <location>
        <begin position="77"/>
        <end position="100"/>
    </location>
</feature>
<keyword evidence="7" id="KW-0249">Electron transport</keyword>
<evidence type="ECO:0000256" key="12">
    <source>
        <dbReference type="SAM" id="Phobius"/>
    </source>
</evidence>
<dbReference type="AlphaFoldDB" id="A0A0E3VTC3"/>
<dbReference type="GO" id="GO:0009055">
    <property type="term" value="F:electron transfer activity"/>
    <property type="evidence" value="ECO:0007669"/>
    <property type="project" value="InterPro"/>
</dbReference>
<evidence type="ECO:0000256" key="6">
    <source>
        <dbReference type="ARBA" id="ARBA00022723"/>
    </source>
</evidence>
<feature type="compositionally biased region" description="Low complexity" evidence="11">
    <location>
        <begin position="476"/>
        <end position="485"/>
    </location>
</feature>
<comment type="subcellular location">
    <subcellularLocation>
        <location evidence="1">Cell membrane</location>
        <topology evidence="1">Multi-pass membrane protein</topology>
    </subcellularLocation>
</comment>
<organism evidence="14 15">
    <name type="scientific">Bradyrhizobium diazoefficiens</name>
    <dbReference type="NCBI Taxonomy" id="1355477"/>
    <lineage>
        <taxon>Bacteria</taxon>
        <taxon>Pseudomonadati</taxon>
        <taxon>Pseudomonadota</taxon>
        <taxon>Alphaproteobacteria</taxon>
        <taxon>Hyphomicrobiales</taxon>
        <taxon>Nitrobacteraceae</taxon>
        <taxon>Bradyrhizobium</taxon>
    </lineage>
</organism>
<keyword evidence="5 12" id="KW-0812">Transmembrane</keyword>
<keyword evidence="6" id="KW-0479">Metal-binding</keyword>
<dbReference type="SUPFAM" id="SSF49344">
    <property type="entry name" value="CBD9-like"/>
    <property type="match status" value="1"/>
</dbReference>
<keyword evidence="2" id="KW-0813">Transport</keyword>
<dbReference type="CDD" id="cd09625">
    <property type="entry name" value="DOMON_like_cytochrome"/>
    <property type="match status" value="1"/>
</dbReference>
<feature type="transmembrane region" description="Helical" evidence="12">
    <location>
        <begin position="161"/>
        <end position="187"/>
    </location>
</feature>
<evidence type="ECO:0000256" key="4">
    <source>
        <dbReference type="ARBA" id="ARBA00022617"/>
    </source>
</evidence>
<dbReference type="GO" id="GO:0020037">
    <property type="term" value="F:heme binding"/>
    <property type="evidence" value="ECO:0007669"/>
    <property type="project" value="InterPro"/>
</dbReference>
<dbReference type="InterPro" id="IPR016174">
    <property type="entry name" value="Di-haem_cyt_TM"/>
</dbReference>
<feature type="transmembrane region" description="Helical" evidence="12">
    <location>
        <begin position="208"/>
        <end position="230"/>
    </location>
</feature>
<evidence type="ECO:0000256" key="3">
    <source>
        <dbReference type="ARBA" id="ARBA00022475"/>
    </source>
</evidence>
<accession>A0A0E3VTC3</accession>
<evidence type="ECO:0000256" key="9">
    <source>
        <dbReference type="ARBA" id="ARBA00023004"/>
    </source>
</evidence>
<dbReference type="EMBL" id="AP014685">
    <property type="protein sequence ID" value="BAR55410.1"/>
    <property type="molecule type" value="Genomic_DNA"/>
</dbReference>
<dbReference type="Pfam" id="PF01292">
    <property type="entry name" value="Ni_hydr_CYTB"/>
    <property type="match status" value="1"/>
</dbReference>
<evidence type="ECO:0000256" key="10">
    <source>
        <dbReference type="ARBA" id="ARBA00023136"/>
    </source>
</evidence>